<proteinExistence type="predicted"/>
<evidence type="ECO:0000313" key="3">
    <source>
        <dbReference type="Proteomes" id="UP000664628"/>
    </source>
</evidence>
<name>A0ABS3JV07_9BACT</name>
<dbReference type="Proteomes" id="UP000664628">
    <property type="component" value="Unassembled WGS sequence"/>
</dbReference>
<sequence>MATTNKTIETSASVTDFISSVADDTKRADCFQLIELIEKRTGLPARMWGSAIVGFGTYHYRYETGREGDMPLVGFSPRSNAIVFYLSLNAEAKADWLQRLGKHKTGKSCIYIKKLSDVDLTVLTDMITASANQSQAPR</sequence>
<dbReference type="EMBL" id="JAFMYW010000013">
    <property type="protein sequence ID" value="MBO0952742.1"/>
    <property type="molecule type" value="Genomic_DNA"/>
</dbReference>
<keyword evidence="3" id="KW-1185">Reference proteome</keyword>
<reference evidence="2 3" key="1">
    <citation type="submission" date="2021-03" db="EMBL/GenBank/DDBJ databases">
        <title>Fibrella sp. HMF5405 genome sequencing and assembly.</title>
        <authorList>
            <person name="Kang H."/>
            <person name="Kim H."/>
            <person name="Bae S."/>
            <person name="Joh K."/>
        </authorList>
    </citation>
    <scope>NUCLEOTIDE SEQUENCE [LARGE SCALE GENOMIC DNA]</scope>
    <source>
        <strain evidence="2 3">HMF5405</strain>
    </source>
</reference>
<dbReference type="Pfam" id="PF08818">
    <property type="entry name" value="DUF1801"/>
    <property type="match status" value="1"/>
</dbReference>
<organism evidence="2 3">
    <name type="scientific">Fibrella forsythiae</name>
    <dbReference type="NCBI Taxonomy" id="2817061"/>
    <lineage>
        <taxon>Bacteria</taxon>
        <taxon>Pseudomonadati</taxon>
        <taxon>Bacteroidota</taxon>
        <taxon>Cytophagia</taxon>
        <taxon>Cytophagales</taxon>
        <taxon>Spirosomataceae</taxon>
        <taxon>Fibrella</taxon>
    </lineage>
</organism>
<dbReference type="SUPFAM" id="SSF159888">
    <property type="entry name" value="YdhG-like"/>
    <property type="match status" value="1"/>
</dbReference>
<evidence type="ECO:0000259" key="1">
    <source>
        <dbReference type="Pfam" id="PF08818"/>
    </source>
</evidence>
<comment type="caution">
    <text evidence="2">The sequence shown here is derived from an EMBL/GenBank/DDBJ whole genome shotgun (WGS) entry which is preliminary data.</text>
</comment>
<evidence type="ECO:0000313" key="2">
    <source>
        <dbReference type="EMBL" id="MBO0952742.1"/>
    </source>
</evidence>
<protein>
    <submittedName>
        <fullName evidence="2">DUF1801 domain-containing protein</fullName>
    </submittedName>
</protein>
<feature type="domain" description="YdhG-like" evidence="1">
    <location>
        <begin position="26"/>
        <end position="129"/>
    </location>
</feature>
<dbReference type="RefSeq" id="WP_207332694.1">
    <property type="nucleotide sequence ID" value="NZ_JAFMYW010000013.1"/>
</dbReference>
<dbReference type="InterPro" id="IPR014922">
    <property type="entry name" value="YdhG-like"/>
</dbReference>
<gene>
    <name evidence="2" type="ORF">J2I46_29450</name>
</gene>
<accession>A0ABS3JV07</accession>